<dbReference type="PIRSF" id="PIRSF005715">
    <property type="entry name" value="VPS45_Sec1"/>
    <property type="match status" value="1"/>
</dbReference>
<dbReference type="PANTHER" id="PTHR11679">
    <property type="entry name" value="VESICLE PROTEIN SORTING-ASSOCIATED"/>
    <property type="match status" value="1"/>
</dbReference>
<dbReference type="Gene3D" id="3.40.50.2060">
    <property type="match status" value="1"/>
</dbReference>
<protein>
    <submittedName>
        <fullName evidence="2">Sec1 family protein</fullName>
    </submittedName>
</protein>
<dbReference type="VEuPathDB" id="CryptoDB:CmeUKMEL1_15755"/>
<evidence type="ECO:0000313" key="3">
    <source>
        <dbReference type="Proteomes" id="UP000236928"/>
    </source>
</evidence>
<dbReference type="InterPro" id="IPR043154">
    <property type="entry name" value="Sec-1-like_dom1"/>
</dbReference>
<organism evidence="2 3">
    <name type="scientific">Cryptosporidium meleagridis</name>
    <dbReference type="NCBI Taxonomy" id="93969"/>
    <lineage>
        <taxon>Eukaryota</taxon>
        <taxon>Sar</taxon>
        <taxon>Alveolata</taxon>
        <taxon>Apicomplexa</taxon>
        <taxon>Conoidasida</taxon>
        <taxon>Coccidia</taxon>
        <taxon>Eucoccidiorida</taxon>
        <taxon>Eimeriorina</taxon>
        <taxon>Cryptosporidiidae</taxon>
        <taxon>Cryptosporidium</taxon>
    </lineage>
</organism>
<dbReference type="OrthoDB" id="10266265at2759"/>
<gene>
    <name evidence="2" type="ORF">CmeUKMEL1_15755</name>
</gene>
<evidence type="ECO:0000256" key="1">
    <source>
        <dbReference type="ARBA" id="ARBA00009884"/>
    </source>
</evidence>
<dbReference type="InterPro" id="IPR001619">
    <property type="entry name" value="Sec1-like"/>
</dbReference>
<dbReference type="InterPro" id="IPR027482">
    <property type="entry name" value="Sec1-like_dom2"/>
</dbReference>
<dbReference type="EMBL" id="JIBK01000049">
    <property type="protein sequence ID" value="POM85110.1"/>
    <property type="molecule type" value="Genomic_DNA"/>
</dbReference>
<dbReference type="Gene3D" id="1.25.40.60">
    <property type="match status" value="1"/>
</dbReference>
<dbReference type="Gene3D" id="3.40.50.1910">
    <property type="match status" value="1"/>
</dbReference>
<keyword evidence="3" id="KW-1185">Reference proteome</keyword>
<dbReference type="Pfam" id="PF00995">
    <property type="entry name" value="Sec1"/>
    <property type="match status" value="1"/>
</dbReference>
<dbReference type="InterPro" id="IPR043127">
    <property type="entry name" value="Sec-1-like_dom3a"/>
</dbReference>
<dbReference type="SUPFAM" id="SSF56815">
    <property type="entry name" value="Sec1/munc18-like (SM) proteins"/>
    <property type="match status" value="1"/>
</dbReference>
<comment type="similarity">
    <text evidence="1">Belongs to the STXBP/unc-18/SEC1 family.</text>
</comment>
<reference evidence="2 3" key="1">
    <citation type="submission" date="2014-04" db="EMBL/GenBank/DDBJ databases">
        <title>Comparative Genomics of Cryptosporidium Species.</title>
        <authorList>
            <person name="Silva J.C."/>
            <person name="Su Q."/>
            <person name="Chalmers R."/>
            <person name="Chibucos M.C."/>
            <person name="Elwin K."/>
            <person name="Godinez A."/>
            <person name="Guo F."/>
            <person name="Huynh K."/>
            <person name="Orvis J."/>
            <person name="Ott S."/>
            <person name="Sadzewicz L."/>
            <person name="Sengamalay N."/>
            <person name="Shetty A."/>
            <person name="Sun M."/>
            <person name="Tallon L."/>
            <person name="Xiao L."/>
            <person name="Zhang H."/>
            <person name="Fraser C.M."/>
            <person name="Zhu G."/>
            <person name="Kissinger J."/>
            <person name="Widmer G."/>
        </authorList>
    </citation>
    <scope>NUCLEOTIDE SEQUENCE [LARGE SCALE GENOMIC DNA]</scope>
    <source>
        <strain evidence="2 3">UKMEL1</strain>
    </source>
</reference>
<comment type="caution">
    <text evidence="2">The sequence shown here is derived from an EMBL/GenBank/DDBJ whole genome shotgun (WGS) entry which is preliminary data.</text>
</comment>
<dbReference type="InterPro" id="IPR036045">
    <property type="entry name" value="Sec1-like_sf"/>
</dbReference>
<dbReference type="Proteomes" id="UP000236928">
    <property type="component" value="Unassembled WGS sequence"/>
</dbReference>
<dbReference type="AlphaFoldDB" id="A0A2P4Z537"/>
<evidence type="ECO:0000313" key="2">
    <source>
        <dbReference type="EMBL" id="POM85110.1"/>
    </source>
</evidence>
<accession>A0A2P4Z537</accession>
<proteinExistence type="inferred from homology"/>
<dbReference type="GO" id="GO:0016192">
    <property type="term" value="P:vesicle-mediated transport"/>
    <property type="evidence" value="ECO:0007669"/>
    <property type="project" value="InterPro"/>
</dbReference>
<sequence>MINLVKNCHEFIHSIFNRISGIKILILDKETVQQISLVFSQTELLKREVFLTELIDVTNRSNLPHFSGIYFIRPNKENISILCNELKNPLFKEYYVYFTNNISPQILQKIAVSDENDVIKRIQEVKFDFNVISCDLFSLGMKYFASMYNLPSSWTTYEETLFSRMIEGIYSASLQLGEVPVIRYLANSPLCRNIAFAVERRLLDSNLIDLVSGEFVNTRSESCDDKRNESTILLILDRREDPVTPLLTQWTYHAMIHELLEIKNNRLCLDNGEFSNKEKEEFVLSVQYDDFFRDHKYDNFGDIGFSIRDLVNNRNESFKTNHRLETIDDISRFVQMYPDFKKEYNNIYKHVNILHELSRIVQERDLMRISALEQDLTVCDNVDEHSRQIGNLLSDTRISQFDKLRLALLYSLKYEKEEIQINNFKYYLGTQANYIDKMLHVFGESFRSGDLFLNKTLLNIAKNTINKSNNNNIYIQHKTLLYYILENLVKGKLKNTRFPSTTDEYNYSKKPLKVMVFVVGGVTLEESRDVNVIKNLYDVDIILGGTNLLNSKLFIKDLELLINS</sequence>
<dbReference type="Gene3D" id="3.90.830.10">
    <property type="entry name" value="Syntaxin Binding Protein 1, Chain A, domain 2"/>
    <property type="match status" value="1"/>
</dbReference>
<name>A0A2P4Z537_9CRYT</name>